<dbReference type="Proteomes" id="UP000659061">
    <property type="component" value="Unassembled WGS sequence"/>
</dbReference>
<protein>
    <submittedName>
        <fullName evidence="4">Membrane protein YqjE</fullName>
    </submittedName>
    <submittedName>
        <fullName evidence="2">Phage holin family protein</fullName>
    </submittedName>
</protein>
<accession>A0A8I0FTW9</accession>
<feature type="transmembrane region" description="Helical" evidence="1">
    <location>
        <begin position="80"/>
        <end position="101"/>
    </location>
</feature>
<keyword evidence="5" id="KW-1185">Reference proteome</keyword>
<dbReference type="Pfam" id="PF07332">
    <property type="entry name" value="Phage_holin_3_6"/>
    <property type="match status" value="1"/>
</dbReference>
<comment type="caution">
    <text evidence="2">The sequence shown here is derived from an EMBL/GenBank/DDBJ whole genome shotgun (WGS) entry which is preliminary data.</text>
</comment>
<organism evidence="2 6">
    <name type="scientific">Aeromicrobium tamlense</name>
    <dbReference type="NCBI Taxonomy" id="375541"/>
    <lineage>
        <taxon>Bacteria</taxon>
        <taxon>Bacillati</taxon>
        <taxon>Actinomycetota</taxon>
        <taxon>Actinomycetes</taxon>
        <taxon>Propionibacteriales</taxon>
        <taxon>Nocardioidaceae</taxon>
        <taxon>Aeromicrobium</taxon>
    </lineage>
</organism>
<evidence type="ECO:0000313" key="4">
    <source>
        <dbReference type="EMBL" id="NYI37807.1"/>
    </source>
</evidence>
<evidence type="ECO:0000313" key="3">
    <source>
        <dbReference type="EMBL" id="MBD1271448.1"/>
    </source>
</evidence>
<keyword evidence="1" id="KW-0812">Transmembrane</keyword>
<dbReference type="AlphaFoldDB" id="A0A8I0FTW9"/>
<gene>
    <name evidence="4" type="ORF">BJ975_001182</name>
    <name evidence="2" type="ORF">IDH50_09285</name>
    <name evidence="3" type="ORF">IDH50_14475</name>
</gene>
<evidence type="ECO:0000313" key="5">
    <source>
        <dbReference type="Proteomes" id="UP000587211"/>
    </source>
</evidence>
<evidence type="ECO:0000256" key="1">
    <source>
        <dbReference type="SAM" id="Phobius"/>
    </source>
</evidence>
<name>A0A8I0FTW9_9ACTN</name>
<dbReference type="InterPro" id="IPR009937">
    <property type="entry name" value="Phage_holin_3_6"/>
</dbReference>
<evidence type="ECO:0000313" key="6">
    <source>
        <dbReference type="Proteomes" id="UP000659061"/>
    </source>
</evidence>
<keyword evidence="1" id="KW-0472">Membrane</keyword>
<sequence length="134" mass="13727">MSHHEPGGEASTGELISRLTDDLKTLVRDEMRLAQIEVSSKAKRAGVGAGIIGAGGLIALYGLGALIAAIIAALSLAMDVWIAALIVAVVLFVIAGVAALMGKNRVQEAGAPVPQATVESVKADVDAVRHARDH</sequence>
<feature type="transmembrane region" description="Helical" evidence="1">
    <location>
        <begin position="49"/>
        <end position="74"/>
    </location>
</feature>
<proteinExistence type="predicted"/>
<dbReference type="EMBL" id="JACWMT010000003">
    <property type="protein sequence ID" value="MBD1271448.1"/>
    <property type="molecule type" value="Genomic_DNA"/>
</dbReference>
<reference evidence="4 5" key="1">
    <citation type="submission" date="2020-07" db="EMBL/GenBank/DDBJ databases">
        <title>Sequencing the genomes of 1000 actinobacteria strains.</title>
        <authorList>
            <person name="Klenk H.-P."/>
        </authorList>
    </citation>
    <scope>NUCLEOTIDE SEQUENCE [LARGE SCALE GENOMIC DNA]</scope>
    <source>
        <strain evidence="4 5">DSM 19087</strain>
    </source>
</reference>
<dbReference type="EMBL" id="JACBZN010000001">
    <property type="protein sequence ID" value="NYI37807.1"/>
    <property type="molecule type" value="Genomic_DNA"/>
</dbReference>
<dbReference type="Proteomes" id="UP000587211">
    <property type="component" value="Unassembled WGS sequence"/>
</dbReference>
<reference evidence="2" key="2">
    <citation type="submission" date="2020-09" db="EMBL/GenBank/DDBJ databases">
        <title>Novel species in genus Aeromicrobium.</title>
        <authorList>
            <person name="Zhang G."/>
        </authorList>
    </citation>
    <scope>NUCLEOTIDE SEQUENCE</scope>
    <source>
        <strain evidence="2">SSW1-57</strain>
    </source>
</reference>
<dbReference type="EMBL" id="JACWMT010000002">
    <property type="protein sequence ID" value="MBD1270420.1"/>
    <property type="molecule type" value="Genomic_DNA"/>
</dbReference>
<dbReference type="RefSeq" id="WP_179424282.1">
    <property type="nucleotide sequence ID" value="NZ_BAAAMP010000001.1"/>
</dbReference>
<evidence type="ECO:0000313" key="2">
    <source>
        <dbReference type="EMBL" id="MBD1270420.1"/>
    </source>
</evidence>
<keyword evidence="1" id="KW-1133">Transmembrane helix</keyword>